<evidence type="ECO:0000313" key="2">
    <source>
        <dbReference type="Proteomes" id="UP000831701"/>
    </source>
</evidence>
<organism evidence="1 2">
    <name type="scientific">Scortum barcoo</name>
    <name type="common">barcoo grunter</name>
    <dbReference type="NCBI Taxonomy" id="214431"/>
    <lineage>
        <taxon>Eukaryota</taxon>
        <taxon>Metazoa</taxon>
        <taxon>Chordata</taxon>
        <taxon>Craniata</taxon>
        <taxon>Vertebrata</taxon>
        <taxon>Euteleostomi</taxon>
        <taxon>Actinopterygii</taxon>
        <taxon>Neopterygii</taxon>
        <taxon>Teleostei</taxon>
        <taxon>Neoteleostei</taxon>
        <taxon>Acanthomorphata</taxon>
        <taxon>Eupercaria</taxon>
        <taxon>Centrarchiformes</taxon>
        <taxon>Terapontoidei</taxon>
        <taxon>Terapontidae</taxon>
        <taxon>Scortum</taxon>
    </lineage>
</organism>
<sequence length="190" mass="21339">EASYLKFLWWKGGDLEKEPQEYRMAVHLFGAASSPGCVSRMCQFWFKAFGTATRNPSERATNLEPLEFDPTPSERALGIQWSIKDDTFSFNISLKDQPSTRRGCLSVIASLYDPLGFIAPFILKGKRILQELCHKGIGWDDPLPEEMKPRYKNDKDEVHCSLVMAKARVAPSKATSIPRLELAAAVVSTK</sequence>
<reference evidence="1" key="1">
    <citation type="submission" date="2022-04" db="EMBL/GenBank/DDBJ databases">
        <title>Jade perch genome.</title>
        <authorList>
            <person name="Chao B."/>
        </authorList>
    </citation>
    <scope>NUCLEOTIDE SEQUENCE</scope>
    <source>
        <strain evidence="1">CB-2022</strain>
    </source>
</reference>
<dbReference type="EMBL" id="CM041533">
    <property type="protein sequence ID" value="KAI3375023.1"/>
    <property type="molecule type" value="Genomic_DNA"/>
</dbReference>
<proteinExistence type="predicted"/>
<feature type="non-terminal residue" evidence="1">
    <location>
        <position position="1"/>
    </location>
</feature>
<keyword evidence="2" id="KW-1185">Reference proteome</keyword>
<feature type="non-terminal residue" evidence="1">
    <location>
        <position position="190"/>
    </location>
</feature>
<accession>A0ACB8X7Y1</accession>
<evidence type="ECO:0000313" key="1">
    <source>
        <dbReference type="EMBL" id="KAI3375023.1"/>
    </source>
</evidence>
<protein>
    <submittedName>
        <fullName evidence="1">Uncharacterized protein</fullName>
    </submittedName>
</protein>
<comment type="caution">
    <text evidence="1">The sequence shown here is derived from an EMBL/GenBank/DDBJ whole genome shotgun (WGS) entry which is preliminary data.</text>
</comment>
<dbReference type="Proteomes" id="UP000831701">
    <property type="component" value="Chromosome 3"/>
</dbReference>
<gene>
    <name evidence="1" type="ORF">L3Q82_021070</name>
</gene>
<name>A0ACB8X7Y1_9TELE</name>